<dbReference type="Gene3D" id="3.40.50.2000">
    <property type="entry name" value="Glycogen Phosphorylase B"/>
    <property type="match status" value="1"/>
</dbReference>
<dbReference type="SUPFAM" id="SSF53448">
    <property type="entry name" value="Nucleotide-diphospho-sugar transferases"/>
    <property type="match status" value="1"/>
</dbReference>
<dbReference type="PANTHER" id="PTHR43179:SF12">
    <property type="entry name" value="GALACTOFURANOSYLTRANSFERASE GLFT2"/>
    <property type="match status" value="1"/>
</dbReference>
<dbReference type="SUPFAM" id="SSF53335">
    <property type="entry name" value="S-adenosyl-L-methionine-dependent methyltransferases"/>
    <property type="match status" value="1"/>
</dbReference>
<dbReference type="Gene3D" id="3.90.550.10">
    <property type="entry name" value="Spore Coat Polysaccharide Biosynthesis Protein SpsA, Chain A"/>
    <property type="match status" value="1"/>
</dbReference>
<dbReference type="CDD" id="cd04186">
    <property type="entry name" value="GT_2_like_c"/>
    <property type="match status" value="1"/>
</dbReference>
<dbReference type="SUPFAM" id="SSF48452">
    <property type="entry name" value="TPR-like"/>
    <property type="match status" value="1"/>
</dbReference>
<evidence type="ECO:0000256" key="1">
    <source>
        <dbReference type="ARBA" id="ARBA00006739"/>
    </source>
</evidence>
<sequence length="1003" mass="113829">MIKIQPPFDVIMVWYQNDWGLYGRRNEFIARTLLRHRAVRKVLHIEPPIDLEHLNSRLRSDSLDDNVHMNLKRINLYNDKGVFLYTPHILEKLSRDMQLESLHIQLEKVIDLCGINNILLWLYPPHPFADFALNFFKDRASLIASDCVDDHRQYAKTEAERLLIESRYKRIVGASDIVFCVSKTMRDEMAQYNPHAFYIPNAIPSDLFTGQKVGSEPAGMAGVKHPVIGYTGALSLRIDAELLRFVAESRPDWNIVLIGTSPNSDVQALFEMPNVHWLGSVRYEDIHAYISQFDVCILPHAVNSMTDNMNPLKVFEYLALGKPVVSTDVAGVRMFQGDIEIARSSEEFIEAIEKSLAENSPEREEKRINRVRNHTWTDRIDEMMRLSLNALKAKTSAEVPANKKQYYSFERPEVCECVPGTAKTILDIGCASGRLGAALKERQDCVVVGVEYEPEIANEARYLLDDVIVGDIEEKVGTLPSDYFDCIVLADVLEHLRSPEAVLQKLSRTLKDTGTIVASIPNVRHWSVLRPLLEGDWNYEDAGILDRTHLRFFTRKSIQKLFADCGYTIREFTYTTVGEPSAFLQPISKILSLSGIDARTLAEEANHYQYIVTAEKALRPHKLTSIIILTFNQLEYTKKCMESIQEHTPEPHEIIVVDNGSTDGTREYLIKLAQDRSEIQLILNDRNRGFAAGNNQALEKAKGDYILLLNNDVVVTQGWLGTMIEHLNNTPDAGMVGPMSNSVSGPQLVKDVPYGDSLDDMQAFARDFASENRGKTIEHMRLVGFCLLIRKEVIDIIGRLDENYLSGNFDDDDLCLRSSIAGYKNIIARDVFVHHFGSMTFKGNSIDYQSTMKNNFRYFSDKWKGFIETGDNQYRVRLTREQQIETLLTWGEDKFSQGDVQAAEKIFKRILHIDRSNSQALNNLGVIQWQCGEVASAMDFFQNALAANPKDPDALANLLQAARETERFDLIDPNLLDVLKQAQPANPDIVKIMQEQQGIQNGL</sequence>
<evidence type="ECO:0000313" key="5">
    <source>
        <dbReference type="EMBL" id="VFU12773.1"/>
    </source>
</evidence>
<dbReference type="Gene3D" id="3.40.50.150">
    <property type="entry name" value="Vaccinia Virus protein VP39"/>
    <property type="match status" value="1"/>
</dbReference>
<dbReference type="InterPro" id="IPR029063">
    <property type="entry name" value="SAM-dependent_MTases_sf"/>
</dbReference>
<dbReference type="InterPro" id="IPR029044">
    <property type="entry name" value="Nucleotide-diphossugar_trans"/>
</dbReference>
<accession>A0A485LW99</accession>
<evidence type="ECO:0000256" key="2">
    <source>
        <dbReference type="ARBA" id="ARBA00022676"/>
    </source>
</evidence>
<evidence type="ECO:0000256" key="3">
    <source>
        <dbReference type="ARBA" id="ARBA00022679"/>
    </source>
</evidence>
<dbReference type="SMART" id="SM00028">
    <property type="entry name" value="TPR"/>
    <property type="match status" value="2"/>
</dbReference>
<keyword evidence="2" id="KW-0328">Glycosyltransferase</keyword>
<dbReference type="Gene3D" id="1.25.40.10">
    <property type="entry name" value="Tetratricopeptide repeat domain"/>
    <property type="match status" value="1"/>
</dbReference>
<dbReference type="CDD" id="cd02440">
    <property type="entry name" value="AdoMet_MTases"/>
    <property type="match status" value="1"/>
</dbReference>
<dbReference type="Pfam" id="PF00535">
    <property type="entry name" value="Glycos_transf_2"/>
    <property type="match status" value="1"/>
</dbReference>
<evidence type="ECO:0000259" key="4">
    <source>
        <dbReference type="Pfam" id="PF00535"/>
    </source>
</evidence>
<dbReference type="PROSITE" id="PS50005">
    <property type="entry name" value="TPR"/>
    <property type="match status" value="1"/>
</dbReference>
<feature type="domain" description="Glycosyltransferase 2-like" evidence="4">
    <location>
        <begin position="625"/>
        <end position="794"/>
    </location>
</feature>
<dbReference type="InterPro" id="IPR011990">
    <property type="entry name" value="TPR-like_helical_dom_sf"/>
</dbReference>
<dbReference type="InterPro" id="IPR001173">
    <property type="entry name" value="Glyco_trans_2-like"/>
</dbReference>
<gene>
    <name evidence="5" type="ORF">SCFA_1480002</name>
</gene>
<dbReference type="SUPFAM" id="SSF53756">
    <property type="entry name" value="UDP-Glycosyltransferase/glycogen phosphorylase"/>
    <property type="match status" value="1"/>
</dbReference>
<dbReference type="InterPro" id="IPR019734">
    <property type="entry name" value="TPR_rpt"/>
</dbReference>
<dbReference type="Pfam" id="PF13692">
    <property type="entry name" value="Glyco_trans_1_4"/>
    <property type="match status" value="1"/>
</dbReference>
<dbReference type="GO" id="GO:0016757">
    <property type="term" value="F:glycosyltransferase activity"/>
    <property type="evidence" value="ECO:0007669"/>
    <property type="project" value="UniProtKB-KW"/>
</dbReference>
<reference evidence="5" key="1">
    <citation type="submission" date="2019-03" db="EMBL/GenBank/DDBJ databases">
        <authorList>
            <person name="Hao L."/>
        </authorList>
    </citation>
    <scope>NUCLEOTIDE SEQUENCE</scope>
</reference>
<dbReference type="PANTHER" id="PTHR43179">
    <property type="entry name" value="RHAMNOSYLTRANSFERASE WBBL"/>
    <property type="match status" value="1"/>
</dbReference>
<proteinExistence type="inferred from homology"/>
<dbReference type="EMBL" id="CAADRM010000055">
    <property type="protein sequence ID" value="VFU12773.1"/>
    <property type="molecule type" value="Genomic_DNA"/>
</dbReference>
<dbReference type="Pfam" id="PF14559">
    <property type="entry name" value="TPR_19"/>
    <property type="match status" value="1"/>
</dbReference>
<dbReference type="Pfam" id="PF13489">
    <property type="entry name" value="Methyltransf_23"/>
    <property type="match status" value="1"/>
</dbReference>
<dbReference type="AlphaFoldDB" id="A0A485LW99"/>
<protein>
    <recommendedName>
        <fullName evidence="4">Glycosyltransferase 2-like domain-containing protein</fullName>
    </recommendedName>
</protein>
<keyword evidence="3" id="KW-0808">Transferase</keyword>
<organism evidence="5">
    <name type="scientific">anaerobic digester metagenome</name>
    <dbReference type="NCBI Taxonomy" id="1263854"/>
    <lineage>
        <taxon>unclassified sequences</taxon>
        <taxon>metagenomes</taxon>
        <taxon>ecological metagenomes</taxon>
    </lineage>
</organism>
<name>A0A485LW99_9ZZZZ</name>
<comment type="similarity">
    <text evidence="1">Belongs to the glycosyltransferase 2 family.</text>
</comment>